<evidence type="ECO:0000313" key="1">
    <source>
        <dbReference type="EMBL" id="ELU45353.1"/>
    </source>
</evidence>
<reference evidence="1 2" key="1">
    <citation type="journal article" date="2013" name="Nat. Commun.">
        <title>The evolution and pathogenic mechanisms of the rice sheath blight pathogen.</title>
        <authorList>
            <person name="Zheng A."/>
            <person name="Lin R."/>
            <person name="Xu L."/>
            <person name="Qin P."/>
            <person name="Tang C."/>
            <person name="Ai P."/>
            <person name="Zhang D."/>
            <person name="Liu Y."/>
            <person name="Sun Z."/>
            <person name="Feng H."/>
            <person name="Wang Y."/>
            <person name="Chen Y."/>
            <person name="Liang X."/>
            <person name="Fu R."/>
            <person name="Li Q."/>
            <person name="Zhang J."/>
            <person name="Yu X."/>
            <person name="Xie Z."/>
            <person name="Ding L."/>
            <person name="Guan P."/>
            <person name="Tang J."/>
            <person name="Liang Y."/>
            <person name="Wang S."/>
            <person name="Deng Q."/>
            <person name="Li S."/>
            <person name="Zhu J."/>
            <person name="Wang L."/>
            <person name="Liu H."/>
            <person name="Li P."/>
        </authorList>
    </citation>
    <scope>NUCLEOTIDE SEQUENCE [LARGE SCALE GENOMIC DNA]</scope>
    <source>
        <strain evidence="2">AG-1 IA</strain>
    </source>
</reference>
<comment type="caution">
    <text evidence="1">The sequence shown here is derived from an EMBL/GenBank/DDBJ whole genome shotgun (WGS) entry which is preliminary data.</text>
</comment>
<gene>
    <name evidence="1" type="ORF">AG1IA_00615</name>
</gene>
<proteinExistence type="predicted"/>
<sequence length="91" mass="10290">MTYSSPHTSNILSILVHTLLPAFGIYRNYNIFYASLPHCHPPSYFCLLSFFLPCSPCVCVPVLPAVKEALFLSALRLQCMCYLERSSRCVL</sequence>
<dbReference type="Proteomes" id="UP000011668">
    <property type="component" value="Unassembled WGS sequence"/>
</dbReference>
<dbReference type="HOGENOM" id="CLU_2428568_0_0_1"/>
<name>L8X8G7_THACA</name>
<protein>
    <submittedName>
        <fullName evidence="1">Uncharacterized protein</fullName>
    </submittedName>
</protein>
<organism evidence="1 2">
    <name type="scientific">Thanatephorus cucumeris (strain AG1-IA)</name>
    <name type="common">Rice sheath blight fungus</name>
    <name type="synonym">Rhizoctonia solani</name>
    <dbReference type="NCBI Taxonomy" id="983506"/>
    <lineage>
        <taxon>Eukaryota</taxon>
        <taxon>Fungi</taxon>
        <taxon>Dikarya</taxon>
        <taxon>Basidiomycota</taxon>
        <taxon>Agaricomycotina</taxon>
        <taxon>Agaricomycetes</taxon>
        <taxon>Cantharellales</taxon>
        <taxon>Ceratobasidiaceae</taxon>
        <taxon>Rhizoctonia</taxon>
        <taxon>Rhizoctonia solani AG-1</taxon>
    </lineage>
</organism>
<accession>L8X8G7</accession>
<keyword evidence="2" id="KW-1185">Reference proteome</keyword>
<dbReference type="AlphaFoldDB" id="L8X8G7"/>
<dbReference type="EMBL" id="AFRT01000092">
    <property type="protein sequence ID" value="ELU45353.1"/>
    <property type="molecule type" value="Genomic_DNA"/>
</dbReference>
<evidence type="ECO:0000313" key="2">
    <source>
        <dbReference type="Proteomes" id="UP000011668"/>
    </source>
</evidence>